<dbReference type="Pfam" id="PF20465">
    <property type="entry name" value="MmeI_hel"/>
    <property type="match status" value="1"/>
</dbReference>
<protein>
    <recommendedName>
        <fullName evidence="1">site-specific DNA-methyltransferase (adenine-specific)</fullName>
        <ecNumber evidence="1">2.1.1.72</ecNumber>
    </recommendedName>
</protein>
<comment type="catalytic activity">
    <reaction evidence="4">
        <text>a 2'-deoxyadenosine in DNA + S-adenosyl-L-methionine = an N(6)-methyl-2'-deoxyadenosine in DNA + S-adenosyl-L-homocysteine + H(+)</text>
        <dbReference type="Rhea" id="RHEA:15197"/>
        <dbReference type="Rhea" id="RHEA-COMP:12418"/>
        <dbReference type="Rhea" id="RHEA-COMP:12419"/>
        <dbReference type="ChEBI" id="CHEBI:15378"/>
        <dbReference type="ChEBI" id="CHEBI:57856"/>
        <dbReference type="ChEBI" id="CHEBI:59789"/>
        <dbReference type="ChEBI" id="CHEBI:90615"/>
        <dbReference type="ChEBI" id="CHEBI:90616"/>
        <dbReference type="EC" id="2.1.1.72"/>
    </reaction>
</comment>
<sequence length="929" mass="103635">MPKALSLNEIRSRCAAFAAEWRSHAGYERGEGQEFVRELLGAFGLPRTRAALYERRAQRSSTGRQGFIDALIPGLAVIEMKSAGEDLEKAEEQALDYLDGLSEAEYPRYVISSDFTKFRVLDLGADGEDSAVTEFTLEELPGNAEVLGFLAGYQVRGFGSKQQEKASIKAAQLMAALYQEVESAGLHDDQVSVFLTRTLFCLYADDAAIWERDLFAEFIETRTAEDGSDLGAQMSVLFQAMNTDVSRRSASLDELIARFPYVNGGIFEESLPIPSFRKEVREAILVCCAFSWDAISPAIFGSLFQSVKDKEARDELGEHYTTETNILKLIGPLFLDELKQRFTDNYHSKAALKRLLDALGNLRIFDPACGCGNFLVVTLRELRALELRILVRLQELGENYQRELFAENIVRVKIDHFFGIEIDDWPARIAGLALHLVNHQANKAMELAIAVAPEPLPLIESGHITVDNALQMDWATVVAPTPEVYLLGNPPFMGDHSRSAEQLAELRAVWGLSSTSRMDYVTGWYKKAIDYYGQIPGRFAFVSTNSITQGDQTHRVFGPIFEAGWRIRFAHRTFAWTSEAPNAAVVHCVIVGFDRGGSGTPAPVIYTYATPRGAPAASPAKNINGYLLDGPDFLVRKRTRPLSPSLPQVHYGSKPTDGGFLIVDAAEYPAVAADPNMRPYLRPYVGAREMLYDTPRWCLWLIDLDPKHLRASAELRRRLKGVEEVRLDSDAESTREWADRPRLFRQIGFQSEQQFVGIPEVSSESRLYLPIAELEPRTIISNKVYGADDPDGFLFSIAGSSMLITWMKAVGGRMKSDPSFSSTIMWNNFPLPEVTAAKRTAICAAGKAVLEARALYPDRTLAELYHPQNMPTELLRAHAQLDRAVDAVFGLRGRVDIDARLKALYTSFKTLSDSGTFDAITRRSRRRRS</sequence>
<dbReference type="KEGG" id="mmor:MMOR_09580"/>
<feature type="domain" description="MmeI-like N-terminal" evidence="5">
    <location>
        <begin position="14"/>
        <end position="182"/>
    </location>
</feature>
<dbReference type="GO" id="GO:0032259">
    <property type="term" value="P:methylation"/>
    <property type="evidence" value="ECO:0007669"/>
    <property type="project" value="UniProtKB-KW"/>
</dbReference>
<dbReference type="InterPro" id="IPR046818">
    <property type="entry name" value="MmeI_C"/>
</dbReference>
<evidence type="ECO:0000256" key="4">
    <source>
        <dbReference type="ARBA" id="ARBA00047942"/>
    </source>
</evidence>
<dbReference type="InterPro" id="IPR046819">
    <property type="entry name" value="MmeI_hel"/>
</dbReference>
<dbReference type="InterPro" id="IPR029063">
    <property type="entry name" value="SAM-dependent_MTases_sf"/>
</dbReference>
<dbReference type="GO" id="GO:0009007">
    <property type="term" value="F:site-specific DNA-methyltransferase (adenine-specific) activity"/>
    <property type="evidence" value="ECO:0007669"/>
    <property type="project" value="UniProtKB-EC"/>
</dbReference>
<feature type="domain" description="MmeI-like helicase spacer" evidence="6">
    <location>
        <begin position="190"/>
        <end position="267"/>
    </location>
</feature>
<accession>A0AAD1H6Y0</accession>
<evidence type="ECO:0000259" key="8">
    <source>
        <dbReference type="Pfam" id="PF20467"/>
    </source>
</evidence>
<dbReference type="InterPro" id="IPR046820">
    <property type="entry name" value="MmeI_TRD"/>
</dbReference>
<evidence type="ECO:0000259" key="5">
    <source>
        <dbReference type="Pfam" id="PF20464"/>
    </source>
</evidence>
<evidence type="ECO:0000256" key="2">
    <source>
        <dbReference type="ARBA" id="ARBA00022603"/>
    </source>
</evidence>
<name>A0AAD1H6Y0_9MYCO</name>
<dbReference type="Pfam" id="PF20464">
    <property type="entry name" value="MmeI_N"/>
    <property type="match status" value="1"/>
</dbReference>
<organism evidence="10 11">
    <name type="scientific">Mycolicibacterium moriokaense</name>
    <dbReference type="NCBI Taxonomy" id="39691"/>
    <lineage>
        <taxon>Bacteria</taxon>
        <taxon>Bacillati</taxon>
        <taxon>Actinomycetota</taxon>
        <taxon>Actinomycetes</taxon>
        <taxon>Mycobacteriales</taxon>
        <taxon>Mycobacteriaceae</taxon>
        <taxon>Mycolicibacterium</taxon>
    </lineage>
</organism>
<dbReference type="PANTHER" id="PTHR33841">
    <property type="entry name" value="DNA METHYLTRANSFERASE YEEA-RELATED"/>
    <property type="match status" value="1"/>
</dbReference>
<dbReference type="REBASE" id="372768">
    <property type="entry name" value="Mmo6375ORF9580P"/>
</dbReference>
<dbReference type="PANTHER" id="PTHR33841:SF1">
    <property type="entry name" value="DNA METHYLTRANSFERASE A"/>
    <property type="match status" value="1"/>
</dbReference>
<evidence type="ECO:0000313" key="10">
    <source>
        <dbReference type="EMBL" id="BBX00022.1"/>
    </source>
</evidence>
<dbReference type="Gene3D" id="3.40.50.150">
    <property type="entry name" value="Vaccinia Virus protein VP39"/>
    <property type="match status" value="1"/>
</dbReference>
<evidence type="ECO:0000313" key="11">
    <source>
        <dbReference type="Proteomes" id="UP000466681"/>
    </source>
</evidence>
<dbReference type="Pfam" id="PF20467">
    <property type="entry name" value="MmeI_C"/>
    <property type="match status" value="1"/>
</dbReference>
<dbReference type="InterPro" id="IPR046816">
    <property type="entry name" value="MmeI_Mtase"/>
</dbReference>
<dbReference type="EMBL" id="AP022560">
    <property type="protein sequence ID" value="BBX00022.1"/>
    <property type="molecule type" value="Genomic_DNA"/>
</dbReference>
<keyword evidence="11" id="KW-1185">Reference proteome</keyword>
<proteinExistence type="predicted"/>
<reference evidence="10 11" key="1">
    <citation type="journal article" date="2019" name="Emerg. Microbes Infect.">
        <title>Comprehensive subspecies identification of 175 nontuberculous mycobacteria species based on 7547 genomic profiles.</title>
        <authorList>
            <person name="Matsumoto Y."/>
            <person name="Kinjo T."/>
            <person name="Motooka D."/>
            <person name="Nabeya D."/>
            <person name="Jung N."/>
            <person name="Uechi K."/>
            <person name="Horii T."/>
            <person name="Iida T."/>
            <person name="Fujita J."/>
            <person name="Nakamura S."/>
        </authorList>
    </citation>
    <scope>NUCLEOTIDE SEQUENCE [LARGE SCALE GENOMIC DNA]</scope>
    <source>
        <strain evidence="10 11">JCM 6375</strain>
    </source>
</reference>
<dbReference type="SUPFAM" id="SSF53335">
    <property type="entry name" value="S-adenosyl-L-methionine-dependent methyltransferases"/>
    <property type="match status" value="1"/>
</dbReference>
<dbReference type="RefSeq" id="WP_083156610.1">
    <property type="nucleotide sequence ID" value="NZ_AP022560.1"/>
</dbReference>
<gene>
    <name evidence="10" type="primary">yeeA</name>
    <name evidence="10" type="ORF">MMOR_09580</name>
</gene>
<dbReference type="Pfam" id="PF20466">
    <property type="entry name" value="MmeI_TRD"/>
    <property type="match status" value="1"/>
</dbReference>
<dbReference type="Pfam" id="PF20473">
    <property type="entry name" value="MmeI_Mtase"/>
    <property type="match status" value="1"/>
</dbReference>
<feature type="domain" description="MmeI-like C-terminal" evidence="8">
    <location>
        <begin position="836"/>
        <end position="912"/>
    </location>
</feature>
<keyword evidence="3" id="KW-0808">Transferase</keyword>
<evidence type="ECO:0000259" key="9">
    <source>
        <dbReference type="Pfam" id="PF20473"/>
    </source>
</evidence>
<dbReference type="InterPro" id="IPR050953">
    <property type="entry name" value="N4_N6_ade-DNA_methylase"/>
</dbReference>
<evidence type="ECO:0000259" key="6">
    <source>
        <dbReference type="Pfam" id="PF20465"/>
    </source>
</evidence>
<dbReference type="Proteomes" id="UP000466681">
    <property type="component" value="Chromosome"/>
</dbReference>
<evidence type="ECO:0000256" key="1">
    <source>
        <dbReference type="ARBA" id="ARBA00011900"/>
    </source>
</evidence>
<evidence type="ECO:0000256" key="3">
    <source>
        <dbReference type="ARBA" id="ARBA00022679"/>
    </source>
</evidence>
<dbReference type="InterPro" id="IPR046817">
    <property type="entry name" value="MmeI_N"/>
</dbReference>
<evidence type="ECO:0000259" key="7">
    <source>
        <dbReference type="Pfam" id="PF20466"/>
    </source>
</evidence>
<dbReference type="AlphaFoldDB" id="A0AAD1H6Y0"/>
<feature type="domain" description="MmeI-like DNA-methyltransferase" evidence="9">
    <location>
        <begin position="346"/>
        <end position="594"/>
    </location>
</feature>
<feature type="domain" description="MmeI-like target recognition" evidence="7">
    <location>
        <begin position="629"/>
        <end position="833"/>
    </location>
</feature>
<dbReference type="EC" id="2.1.1.72" evidence="1"/>
<keyword evidence="2 10" id="KW-0489">Methyltransferase</keyword>